<name>A0A1H6QHU6_9FLAO</name>
<dbReference type="EMBL" id="FNYA01000001">
    <property type="protein sequence ID" value="SEI39747.1"/>
    <property type="molecule type" value="Genomic_DNA"/>
</dbReference>
<evidence type="ECO:0000313" key="2">
    <source>
        <dbReference type="Proteomes" id="UP000199702"/>
    </source>
</evidence>
<keyword evidence="2" id="KW-1185">Reference proteome</keyword>
<dbReference type="RefSeq" id="WP_091306810.1">
    <property type="nucleotide sequence ID" value="NZ_CBCSJU010000001.1"/>
</dbReference>
<evidence type="ECO:0000313" key="1">
    <source>
        <dbReference type="EMBL" id="SEI39747.1"/>
    </source>
</evidence>
<dbReference type="AlphaFoldDB" id="A0A1H6QHU6"/>
<protein>
    <submittedName>
        <fullName evidence="1">Uncharacterized protein</fullName>
    </submittedName>
</protein>
<accession>A0A1H6QHU6</accession>
<dbReference type="Proteomes" id="UP000199702">
    <property type="component" value="Unassembled WGS sequence"/>
</dbReference>
<dbReference type="OrthoDB" id="680581at2"/>
<dbReference type="STRING" id="402734.SAMN05660918_0334"/>
<sequence>MKTEAELNKNIVKMTMTIRNEFPELMKFLGEMPQTIPDKGNPEINIKILQEYYDSLEDLLRKYAPNHNGFINNF</sequence>
<proteinExistence type="predicted"/>
<reference evidence="2" key="1">
    <citation type="submission" date="2016-10" db="EMBL/GenBank/DDBJ databases">
        <authorList>
            <person name="Varghese N."/>
            <person name="Submissions S."/>
        </authorList>
    </citation>
    <scope>NUCLEOTIDE SEQUENCE [LARGE SCALE GENOMIC DNA]</scope>
    <source>
        <strain evidence="2">DSM 17934</strain>
    </source>
</reference>
<gene>
    <name evidence="1" type="ORF">SAMN05660918_0334</name>
</gene>
<organism evidence="1 2">
    <name type="scientific">Flavobacterium terrigena</name>
    <dbReference type="NCBI Taxonomy" id="402734"/>
    <lineage>
        <taxon>Bacteria</taxon>
        <taxon>Pseudomonadati</taxon>
        <taxon>Bacteroidota</taxon>
        <taxon>Flavobacteriia</taxon>
        <taxon>Flavobacteriales</taxon>
        <taxon>Flavobacteriaceae</taxon>
        <taxon>Flavobacterium</taxon>
    </lineage>
</organism>